<reference evidence="1" key="1">
    <citation type="journal article" date="2018" name="Nat. Plants">
        <title>Whole-genome landscape of Medicago truncatula symbiotic genes.</title>
        <authorList>
            <person name="Pecrix Y."/>
            <person name="Gamas P."/>
            <person name="Carrere S."/>
        </authorList>
    </citation>
    <scope>NUCLEOTIDE SEQUENCE</scope>
    <source>
        <tissue evidence="1">Leaves</tissue>
    </source>
</reference>
<dbReference type="Proteomes" id="UP000265566">
    <property type="component" value="Chromosome 7"/>
</dbReference>
<sequence>MQLLLHHLSKSFPNYLSLQTHKPKMTTVNVSKIHTDSQYYDVEFQSKLGSHL</sequence>
<accession>A0A396GWM0</accession>
<protein>
    <submittedName>
        <fullName evidence="1">Uncharacterized protein</fullName>
    </submittedName>
</protein>
<comment type="caution">
    <text evidence="1">The sequence shown here is derived from an EMBL/GenBank/DDBJ whole genome shotgun (WGS) entry which is preliminary data.</text>
</comment>
<evidence type="ECO:0000313" key="1">
    <source>
        <dbReference type="EMBL" id="RHN45526.1"/>
    </source>
</evidence>
<gene>
    <name evidence="1" type="ORF">MtrunA17_Chr7g0232221</name>
</gene>
<name>A0A396GWM0_MEDTR</name>
<dbReference type="Gramene" id="rna39883">
    <property type="protein sequence ID" value="RHN45526.1"/>
    <property type="gene ID" value="gene39883"/>
</dbReference>
<proteinExistence type="predicted"/>
<dbReference type="EMBL" id="PSQE01000007">
    <property type="protein sequence ID" value="RHN45526.1"/>
    <property type="molecule type" value="Genomic_DNA"/>
</dbReference>
<dbReference type="AlphaFoldDB" id="A0A396GWM0"/>
<organism evidence="1">
    <name type="scientific">Medicago truncatula</name>
    <name type="common">Barrel medic</name>
    <name type="synonym">Medicago tribuloides</name>
    <dbReference type="NCBI Taxonomy" id="3880"/>
    <lineage>
        <taxon>Eukaryota</taxon>
        <taxon>Viridiplantae</taxon>
        <taxon>Streptophyta</taxon>
        <taxon>Embryophyta</taxon>
        <taxon>Tracheophyta</taxon>
        <taxon>Spermatophyta</taxon>
        <taxon>Magnoliopsida</taxon>
        <taxon>eudicotyledons</taxon>
        <taxon>Gunneridae</taxon>
        <taxon>Pentapetalae</taxon>
        <taxon>rosids</taxon>
        <taxon>fabids</taxon>
        <taxon>Fabales</taxon>
        <taxon>Fabaceae</taxon>
        <taxon>Papilionoideae</taxon>
        <taxon>50 kb inversion clade</taxon>
        <taxon>NPAAA clade</taxon>
        <taxon>Hologalegina</taxon>
        <taxon>IRL clade</taxon>
        <taxon>Trifolieae</taxon>
        <taxon>Medicago</taxon>
    </lineage>
</organism>